<keyword evidence="5" id="KW-0963">Cytoplasm</keyword>
<evidence type="ECO:0000256" key="4">
    <source>
        <dbReference type="ARBA" id="ARBA00022448"/>
    </source>
</evidence>
<feature type="region of interest" description="Disordered" evidence="18">
    <location>
        <begin position="946"/>
        <end position="1005"/>
    </location>
</feature>
<keyword evidence="10" id="KW-0653">Protein transport</keyword>
<evidence type="ECO:0000256" key="8">
    <source>
        <dbReference type="ARBA" id="ARBA00022824"/>
    </source>
</evidence>
<evidence type="ECO:0000256" key="2">
    <source>
        <dbReference type="ARBA" id="ARBA00004406"/>
    </source>
</evidence>
<keyword evidence="6 17" id="KW-0853">WD repeat</keyword>
<evidence type="ECO:0000256" key="17">
    <source>
        <dbReference type="PROSITE-ProRule" id="PRU00221"/>
    </source>
</evidence>
<dbReference type="InterPro" id="IPR036322">
    <property type="entry name" value="WD40_repeat_dom_sf"/>
</dbReference>
<evidence type="ECO:0000256" key="18">
    <source>
        <dbReference type="SAM" id="MobiDB-lite"/>
    </source>
</evidence>
<keyword evidence="4" id="KW-0813">Transport</keyword>
<evidence type="ECO:0000256" key="10">
    <source>
        <dbReference type="ARBA" id="ARBA00022927"/>
    </source>
</evidence>
<evidence type="ECO:0000256" key="6">
    <source>
        <dbReference type="ARBA" id="ARBA00022574"/>
    </source>
</evidence>
<dbReference type="PANTHER" id="PTHR13923:SF23">
    <property type="entry name" value="PROTEIN TRANSPORT PROTEIN SEC31A"/>
    <property type="match status" value="1"/>
</dbReference>
<dbReference type="SMART" id="SM00320">
    <property type="entry name" value="WD40"/>
    <property type="match status" value="6"/>
</dbReference>
<dbReference type="InterPro" id="IPR001680">
    <property type="entry name" value="WD40_rpt"/>
</dbReference>
<dbReference type="AlphaFoldDB" id="A0AAV7D9R9"/>
<dbReference type="GO" id="GO:0090110">
    <property type="term" value="P:COPII-coated vesicle cargo loading"/>
    <property type="evidence" value="ECO:0007669"/>
    <property type="project" value="TreeGrafter"/>
</dbReference>
<sequence>MKLKEIDRTAMQAWSPSQQHPIYLATGTSAQQLDATFSTNASLEIFELDLDDPSVDMKSCASFASSHRYHKLIWGPHRVNSEGSVSGVLIAGGENGNVILYDPAKILAGDSNVQISQQDKHTGPVRALDVNPYQSNLFASGANESEIYIWDCNNLAVPMTPGAKSQPLEDISCIAWNRQVQHILASTSPSGRATVWDLRKNEPILKVSDHSNRMHCSGMAWHPDVATQMVLSSEDDRLPVIQMWDLRFASSPLRVMENHARGILAIAWSTADPELLLSCGKDSKILCSNPNTGEVLYELPTNTQWCFDIQWCPRNPAVLSAASFDGRISVYSIMGGGNDNLSQKQADKLTSSFGNLDPFGTGQPLPPLQLPQQTPQQSSVQPLKKPPKWLRRPVGASFSVNFEDDSRGKYLDLLGFRKEDLGAKIATVLSHVDGTAETVKETDQAIENEEENEAAEELILGEKLKPKKDESGDCLPSGETFNISVSGDVDGLITQALLTGNFESAVDLCLHDNRMADAIILAIAGGPDLLARTQTKYFAKSQSKITRLITAVVTKNWSDIVESCDLKNWREALAAVLTYARPEEFASLCDLLGSRLEKEGDASLQAQACLCYICAGNVEKLVACWTKAQDGVSPLSLQDLIEKVVILRKAVQVTQAVDTQDVGVLLADKLSQYAILLAAQGSLAAAMAFLPNSTNQLSIVQLRERLSRAQGESGLTSTGTVAPRGTPAMPQRMPTHMKPTQDNQYYPQRENAPPPGFNIPGNFYAAPPGASATAPDPNANPYNKSARQTYPQTYPPSQQYYGSDGPAVYQPQPAASVPSASSYHSSSYASSSHSAPQPQYPLQPPVSTSSPSTSFPPPGPSFQHVRPGVPATSAPYPIPPPGPTGTLPAASELPASQRTEYSTVQEMATYPQGPQNGWNDPPALSRASKKKVLENRLPPPPITAPIMNPLADPRSQQPQAPLPVAPATSVPYQPSRMPIPQPGVHHDSSKPSTEGAPGAPIGNTMQTIHSLPAEKITKNPIPEEHLILKTTFEALIQRCLSSAIDPQTKRKLDDANKRLESLYDKLREQTLSPAIIAGLHNIARSIESRNYTEGLNIHTHIVSTSNFSETSAFMPVLKVVLTQANKLGV</sequence>
<evidence type="ECO:0000256" key="16">
    <source>
        <dbReference type="ARBA" id="ARBA00043112"/>
    </source>
</evidence>
<dbReference type="FunFam" id="2.130.10.10:FF:000009">
    <property type="entry name" value="Protein transport protein Sec31A isoform A"/>
    <property type="match status" value="1"/>
</dbReference>
<dbReference type="GO" id="GO:0005198">
    <property type="term" value="F:structural molecule activity"/>
    <property type="evidence" value="ECO:0007669"/>
    <property type="project" value="TreeGrafter"/>
</dbReference>
<dbReference type="FunFam" id="1.20.940.10:FF:000001">
    <property type="entry name" value="Protein transport protein Sec31A isoform A"/>
    <property type="match status" value="1"/>
</dbReference>
<evidence type="ECO:0000256" key="12">
    <source>
        <dbReference type="ARBA" id="ARBA00023329"/>
    </source>
</evidence>
<dbReference type="InterPro" id="IPR015943">
    <property type="entry name" value="WD40/YVTN_repeat-like_dom_sf"/>
</dbReference>
<feature type="region of interest" description="Disordered" evidence="18">
    <location>
        <begin position="352"/>
        <end position="386"/>
    </location>
</feature>
<keyword evidence="11" id="KW-0472">Membrane</keyword>
<keyword evidence="8" id="KW-0256">Endoplasmic reticulum</keyword>
<feature type="region of interest" description="Disordered" evidence="18">
    <location>
        <begin position="710"/>
        <end position="902"/>
    </location>
</feature>
<name>A0AAV7D9R9_ENGPU</name>
<dbReference type="GO" id="GO:0007029">
    <property type="term" value="P:endoplasmic reticulum organization"/>
    <property type="evidence" value="ECO:0007669"/>
    <property type="project" value="TreeGrafter"/>
</dbReference>
<keyword evidence="12" id="KW-0968">Cytoplasmic vesicle</keyword>
<evidence type="ECO:0000256" key="14">
    <source>
        <dbReference type="ARBA" id="ARBA00039468"/>
    </source>
</evidence>
<evidence type="ECO:0000259" key="19">
    <source>
        <dbReference type="Pfam" id="PF12931"/>
    </source>
</evidence>
<dbReference type="PROSITE" id="PS50082">
    <property type="entry name" value="WD_REPEATS_2"/>
    <property type="match status" value="1"/>
</dbReference>
<keyword evidence="7" id="KW-0677">Repeat</keyword>
<dbReference type="Pfam" id="PF12931">
    <property type="entry name" value="TPR_Sec16"/>
    <property type="match status" value="1"/>
</dbReference>
<organism evidence="20 21">
    <name type="scientific">Engystomops pustulosus</name>
    <name type="common">Tungara frog</name>
    <name type="synonym">Physalaemus pustulosus</name>
    <dbReference type="NCBI Taxonomy" id="76066"/>
    <lineage>
        <taxon>Eukaryota</taxon>
        <taxon>Metazoa</taxon>
        <taxon>Chordata</taxon>
        <taxon>Craniata</taxon>
        <taxon>Vertebrata</taxon>
        <taxon>Euteleostomi</taxon>
        <taxon>Amphibia</taxon>
        <taxon>Batrachia</taxon>
        <taxon>Anura</taxon>
        <taxon>Neobatrachia</taxon>
        <taxon>Hyloidea</taxon>
        <taxon>Leptodactylidae</taxon>
        <taxon>Leiuperinae</taxon>
        <taxon>Engystomops</taxon>
    </lineage>
</organism>
<dbReference type="GO" id="GO:0005789">
    <property type="term" value="C:endoplasmic reticulum membrane"/>
    <property type="evidence" value="ECO:0007669"/>
    <property type="project" value="UniProtKB-SubCell"/>
</dbReference>
<comment type="function">
    <text evidence="13">Component of the coat protein complex II (COPII) which promotes the formation of transport vesicles from the endoplasmic reticulum (ER). The coat has two main functions, the physical deformation of the endoplasmic reticulum membrane into vesicles and the selection of cargo molecules.</text>
</comment>
<feature type="repeat" description="WD" evidence="17">
    <location>
        <begin position="118"/>
        <end position="151"/>
    </location>
</feature>
<keyword evidence="21" id="KW-1185">Reference proteome</keyword>
<dbReference type="GO" id="GO:0030127">
    <property type="term" value="C:COPII vesicle coat"/>
    <property type="evidence" value="ECO:0007669"/>
    <property type="project" value="TreeGrafter"/>
</dbReference>
<gene>
    <name evidence="20" type="ORF">GDO81_000913</name>
</gene>
<reference evidence="20" key="1">
    <citation type="thesis" date="2020" institute="ProQuest LLC" country="789 East Eisenhower Parkway, Ann Arbor, MI, USA">
        <title>Comparative Genomics and Chromosome Evolution.</title>
        <authorList>
            <person name="Mudd A.B."/>
        </authorList>
    </citation>
    <scope>NUCLEOTIDE SEQUENCE</scope>
    <source>
        <strain evidence="20">237g6f4</strain>
        <tissue evidence="20">Blood</tissue>
    </source>
</reference>
<dbReference type="SUPFAM" id="SSF50978">
    <property type="entry name" value="WD40 repeat-like"/>
    <property type="match status" value="1"/>
</dbReference>
<evidence type="ECO:0000256" key="11">
    <source>
        <dbReference type="ARBA" id="ARBA00023136"/>
    </source>
</evidence>
<dbReference type="Gene3D" id="1.20.940.10">
    <property type="entry name" value="Functional domain of the splicing factor Prp18"/>
    <property type="match status" value="1"/>
</dbReference>
<evidence type="ECO:0000256" key="5">
    <source>
        <dbReference type="ARBA" id="ARBA00022490"/>
    </source>
</evidence>
<evidence type="ECO:0000256" key="3">
    <source>
        <dbReference type="ARBA" id="ARBA00009358"/>
    </source>
</evidence>
<protein>
    <recommendedName>
        <fullName evidence="14">Protein transport protein Sec31A</fullName>
    </recommendedName>
    <alternativeName>
        <fullName evidence="16">SEC31-like protein 1</fullName>
    </alternativeName>
    <alternativeName>
        <fullName evidence="15">SEC31-related protein A</fullName>
    </alternativeName>
</protein>
<comment type="subcellular location">
    <subcellularLocation>
        <location evidence="1">Cytoplasmic vesicle</location>
        <location evidence="1">COPII-coated vesicle membrane</location>
        <topology evidence="1">Peripheral membrane protein</topology>
        <orientation evidence="1">Cytoplasmic side</orientation>
    </subcellularLocation>
    <subcellularLocation>
        <location evidence="2">Endoplasmic reticulum membrane</location>
        <topology evidence="2">Peripheral membrane protein</topology>
    </subcellularLocation>
</comment>
<dbReference type="Gene3D" id="2.130.10.10">
    <property type="entry name" value="YVTN repeat-like/Quinoprotein amine dehydrogenase"/>
    <property type="match status" value="1"/>
</dbReference>
<keyword evidence="9" id="KW-0931">ER-Golgi transport</keyword>
<evidence type="ECO:0000256" key="15">
    <source>
        <dbReference type="ARBA" id="ARBA00041470"/>
    </source>
</evidence>
<evidence type="ECO:0000256" key="13">
    <source>
        <dbReference type="ARBA" id="ARBA00025471"/>
    </source>
</evidence>
<evidence type="ECO:0000256" key="7">
    <source>
        <dbReference type="ARBA" id="ARBA00022737"/>
    </source>
</evidence>
<evidence type="ECO:0000313" key="20">
    <source>
        <dbReference type="EMBL" id="KAG8593654.1"/>
    </source>
</evidence>
<dbReference type="PANTHER" id="PTHR13923">
    <property type="entry name" value="SEC31-RELATED PROTEIN"/>
    <property type="match status" value="1"/>
</dbReference>
<dbReference type="Pfam" id="PF00400">
    <property type="entry name" value="WD40"/>
    <property type="match status" value="1"/>
</dbReference>
<evidence type="ECO:0000256" key="1">
    <source>
        <dbReference type="ARBA" id="ARBA00004299"/>
    </source>
</evidence>
<comment type="similarity">
    <text evidence="3">Belongs to the WD repeat SEC31 family.</text>
</comment>
<dbReference type="InterPro" id="IPR040251">
    <property type="entry name" value="SEC31-like"/>
</dbReference>
<dbReference type="EMBL" id="WNYA01000001">
    <property type="protein sequence ID" value="KAG8593654.1"/>
    <property type="molecule type" value="Genomic_DNA"/>
</dbReference>
<dbReference type="InterPro" id="IPR024298">
    <property type="entry name" value="Sec16_Sec23-bd"/>
</dbReference>
<feature type="compositionally biased region" description="Low complexity" evidence="18">
    <location>
        <begin position="370"/>
        <end position="383"/>
    </location>
</feature>
<evidence type="ECO:0000313" key="21">
    <source>
        <dbReference type="Proteomes" id="UP000824782"/>
    </source>
</evidence>
<comment type="caution">
    <text evidence="20">The sequence shown here is derived from an EMBL/GenBank/DDBJ whole genome shotgun (WGS) entry which is preliminary data.</text>
</comment>
<evidence type="ECO:0000256" key="9">
    <source>
        <dbReference type="ARBA" id="ARBA00022892"/>
    </source>
</evidence>
<proteinExistence type="inferred from homology"/>
<dbReference type="Proteomes" id="UP000824782">
    <property type="component" value="Unassembled WGS sequence"/>
</dbReference>
<dbReference type="GO" id="GO:0015031">
    <property type="term" value="P:protein transport"/>
    <property type="evidence" value="ECO:0007669"/>
    <property type="project" value="UniProtKB-KW"/>
</dbReference>
<feature type="compositionally biased region" description="Low complexity" evidence="18">
    <location>
        <begin position="788"/>
        <end position="801"/>
    </location>
</feature>
<dbReference type="Gene3D" id="1.25.40.1030">
    <property type="match status" value="1"/>
</dbReference>
<feature type="compositionally biased region" description="Low complexity" evidence="18">
    <location>
        <begin position="809"/>
        <end position="837"/>
    </location>
</feature>
<accession>A0AAV7D9R9</accession>
<feature type="domain" description="Sec16 Sec23-binding" evidence="19">
    <location>
        <begin position="493"/>
        <end position="629"/>
    </location>
</feature>
<dbReference type="GO" id="GO:0070971">
    <property type="term" value="C:endoplasmic reticulum exit site"/>
    <property type="evidence" value="ECO:0007669"/>
    <property type="project" value="TreeGrafter"/>
</dbReference>